<evidence type="ECO:0000313" key="4">
    <source>
        <dbReference type="Proteomes" id="UP000547458"/>
    </source>
</evidence>
<dbReference type="RefSeq" id="WP_167991918.1">
    <property type="nucleotide sequence ID" value="NZ_JAATJL010000001.1"/>
</dbReference>
<protein>
    <submittedName>
        <fullName evidence="3">Protein phosphatase</fullName>
        <ecNumber evidence="3">3.1.3.16</ecNumber>
    </submittedName>
</protein>
<reference evidence="3 4" key="1">
    <citation type="submission" date="2020-03" db="EMBL/GenBank/DDBJ databases">
        <title>Sequencing the genomes of 1000 actinobacteria strains.</title>
        <authorList>
            <person name="Klenk H.-P."/>
        </authorList>
    </citation>
    <scope>NUCLEOTIDE SEQUENCE [LARGE SCALE GENOMIC DNA]</scope>
    <source>
        <strain evidence="3 4">DSM 16403</strain>
    </source>
</reference>
<feature type="domain" description="PPM-type phosphatase" evidence="2">
    <location>
        <begin position="15"/>
        <end position="247"/>
    </location>
</feature>
<proteinExistence type="predicted"/>
<dbReference type="SMART" id="SM00331">
    <property type="entry name" value="PP2C_SIG"/>
    <property type="match status" value="1"/>
</dbReference>
<accession>A0A846RNU7</accession>
<evidence type="ECO:0000256" key="1">
    <source>
        <dbReference type="SAM" id="MobiDB-lite"/>
    </source>
</evidence>
<dbReference type="AlphaFoldDB" id="A0A846RNU7"/>
<dbReference type="Gene3D" id="3.60.40.10">
    <property type="entry name" value="PPM-type phosphatase domain"/>
    <property type="match status" value="1"/>
</dbReference>
<dbReference type="Pfam" id="PF13672">
    <property type="entry name" value="PP2C_2"/>
    <property type="match status" value="1"/>
</dbReference>
<dbReference type="GO" id="GO:0004722">
    <property type="term" value="F:protein serine/threonine phosphatase activity"/>
    <property type="evidence" value="ECO:0007669"/>
    <property type="project" value="UniProtKB-EC"/>
</dbReference>
<evidence type="ECO:0000313" key="3">
    <source>
        <dbReference type="EMBL" id="NJC21827.1"/>
    </source>
</evidence>
<dbReference type="CDD" id="cd00143">
    <property type="entry name" value="PP2Cc"/>
    <property type="match status" value="1"/>
</dbReference>
<feature type="compositionally biased region" description="Polar residues" evidence="1">
    <location>
        <begin position="274"/>
        <end position="285"/>
    </location>
</feature>
<feature type="region of interest" description="Disordered" evidence="1">
    <location>
        <begin position="252"/>
        <end position="292"/>
    </location>
</feature>
<comment type="caution">
    <text evidence="3">The sequence shown here is derived from an EMBL/GenBank/DDBJ whole genome shotgun (WGS) entry which is preliminary data.</text>
</comment>
<name>A0A846RNU7_9MICC</name>
<dbReference type="EC" id="3.1.3.16" evidence="3"/>
<keyword evidence="4" id="KW-1185">Reference proteome</keyword>
<evidence type="ECO:0000259" key="2">
    <source>
        <dbReference type="PROSITE" id="PS51746"/>
    </source>
</evidence>
<dbReference type="InterPro" id="IPR036457">
    <property type="entry name" value="PPM-type-like_dom_sf"/>
</dbReference>
<dbReference type="PANTHER" id="PTHR47992">
    <property type="entry name" value="PROTEIN PHOSPHATASE"/>
    <property type="match status" value="1"/>
</dbReference>
<gene>
    <name evidence="3" type="ORF">BJ994_000903</name>
</gene>
<dbReference type="InterPro" id="IPR001932">
    <property type="entry name" value="PPM-type_phosphatase-like_dom"/>
</dbReference>
<sequence length="292" mass="31147">MNELNQVKDWDIKLNVGYASDRGLKRELNEDSLIAAEPIFAVADGMGGHEAGEVASGICVRTLGESSIIGQHAPQFSAADLEELLRTADEQIRAETGGRAGTTLSGVVLVEESGMPYWLFFNVGDSRTYRLSQGRFGQISVDHSEVQELVDRGHITAAQAAGHPRRHVITRALGTGDDSEADYWLMPVEAGDRILICSDGLSTEVPEERIYALLGSVTDPQQAADALVQETLRCGARDNVTVVVVDAHGVDGDADLHTTAPRSNGAHDAEDSTLPGSDGNSTGTAVTEKEPR</sequence>
<dbReference type="SUPFAM" id="SSF81606">
    <property type="entry name" value="PP2C-like"/>
    <property type="match status" value="1"/>
</dbReference>
<dbReference type="EMBL" id="JAATJL010000001">
    <property type="protein sequence ID" value="NJC21827.1"/>
    <property type="molecule type" value="Genomic_DNA"/>
</dbReference>
<dbReference type="InterPro" id="IPR015655">
    <property type="entry name" value="PP2C"/>
</dbReference>
<dbReference type="PROSITE" id="PS51746">
    <property type="entry name" value="PPM_2"/>
    <property type="match status" value="1"/>
</dbReference>
<keyword evidence="3" id="KW-0378">Hydrolase</keyword>
<dbReference type="SMART" id="SM00332">
    <property type="entry name" value="PP2Cc"/>
    <property type="match status" value="1"/>
</dbReference>
<organism evidence="3 4">
    <name type="scientific">Arthrobacter pigmenti</name>
    <dbReference type="NCBI Taxonomy" id="271432"/>
    <lineage>
        <taxon>Bacteria</taxon>
        <taxon>Bacillati</taxon>
        <taxon>Actinomycetota</taxon>
        <taxon>Actinomycetes</taxon>
        <taxon>Micrococcales</taxon>
        <taxon>Micrococcaceae</taxon>
        <taxon>Arthrobacter</taxon>
    </lineage>
</organism>
<dbReference type="Proteomes" id="UP000547458">
    <property type="component" value="Unassembled WGS sequence"/>
</dbReference>